<protein>
    <recommendedName>
        <fullName evidence="1">Reverse transcriptase domain-containing protein</fullName>
    </recommendedName>
</protein>
<organism evidence="2 3">
    <name type="scientific">Leptobrachium leishanense</name>
    <name type="common">Leishan spiny toad</name>
    <dbReference type="NCBI Taxonomy" id="445787"/>
    <lineage>
        <taxon>Eukaryota</taxon>
        <taxon>Metazoa</taxon>
        <taxon>Chordata</taxon>
        <taxon>Craniata</taxon>
        <taxon>Vertebrata</taxon>
        <taxon>Euteleostomi</taxon>
        <taxon>Amphibia</taxon>
        <taxon>Batrachia</taxon>
        <taxon>Anura</taxon>
        <taxon>Pelobatoidea</taxon>
        <taxon>Megophryidae</taxon>
        <taxon>Leptobrachium</taxon>
    </lineage>
</organism>
<reference evidence="2" key="1">
    <citation type="submission" date="2025-08" db="UniProtKB">
        <authorList>
            <consortium name="Ensembl"/>
        </authorList>
    </citation>
    <scope>IDENTIFICATION</scope>
</reference>
<dbReference type="PANTHER" id="PTHR31635">
    <property type="entry name" value="REVERSE TRANSCRIPTASE DOMAIN-CONTAINING PROTEIN-RELATED"/>
    <property type="match status" value="1"/>
</dbReference>
<sequence>MPKRRNTVTFNPNFFYRWGGRSGKPLACMANPRRKRQPMTHISTGVGTPVSSPDHINSLFYDFFRARSQTLQDAVDLGNAFLEAHPAPRLQTYQRELLECPILEREVGDAITCLKSGKSPGPDGLTADYYKILKTEICPVLTTMFNDINISRNPIDSFNAARTILIPKPVNPLTTCLPIAQSLFLTPIINFSKILTSRLQTFLPDLLTHHQLGFVHGQHSVVGIRQAVVAVLGACSVPRGSHLALLSLDLEQAFDSVSWSHLLRILHHRCFGHVFTDFIHNITRYGQDSPYFLLGRGVRQGCPLSPLLFDIALDPLLRTIKHSLAFRGISVEEVQLKVSAFADDLLLFTENLPVALPSLFRLLYQFQMSRGYGNIGLNPRLLPS</sequence>
<dbReference type="OrthoDB" id="9902985at2759"/>
<dbReference type="PROSITE" id="PS50878">
    <property type="entry name" value="RT_POL"/>
    <property type="match status" value="1"/>
</dbReference>
<dbReference type="SUPFAM" id="SSF56672">
    <property type="entry name" value="DNA/RNA polymerases"/>
    <property type="match status" value="1"/>
</dbReference>
<proteinExistence type="predicted"/>
<dbReference type="Proteomes" id="UP000694569">
    <property type="component" value="Unplaced"/>
</dbReference>
<dbReference type="GeneTree" id="ENSGT00940000163630"/>
<dbReference type="InterPro" id="IPR000477">
    <property type="entry name" value="RT_dom"/>
</dbReference>
<evidence type="ECO:0000259" key="1">
    <source>
        <dbReference type="PROSITE" id="PS50878"/>
    </source>
</evidence>
<dbReference type="AlphaFoldDB" id="A0A8C5QK15"/>
<accession>A0A8C5QK15</accession>
<evidence type="ECO:0000313" key="2">
    <source>
        <dbReference type="Ensembl" id="ENSLLEP00000037918.1"/>
    </source>
</evidence>
<reference evidence="2" key="2">
    <citation type="submission" date="2025-09" db="UniProtKB">
        <authorList>
            <consortium name="Ensembl"/>
        </authorList>
    </citation>
    <scope>IDENTIFICATION</scope>
</reference>
<dbReference type="Ensembl" id="ENSLLET00000039381.1">
    <property type="protein sequence ID" value="ENSLLEP00000037918.1"/>
    <property type="gene ID" value="ENSLLEG00000024035.1"/>
</dbReference>
<keyword evidence="3" id="KW-1185">Reference proteome</keyword>
<dbReference type="Pfam" id="PF00078">
    <property type="entry name" value="RVT_1"/>
    <property type="match status" value="1"/>
</dbReference>
<evidence type="ECO:0000313" key="3">
    <source>
        <dbReference type="Proteomes" id="UP000694569"/>
    </source>
</evidence>
<dbReference type="InterPro" id="IPR043502">
    <property type="entry name" value="DNA/RNA_pol_sf"/>
</dbReference>
<name>A0A8C5QK15_9ANUR</name>
<dbReference type="CDD" id="cd01650">
    <property type="entry name" value="RT_nLTR_like"/>
    <property type="match status" value="1"/>
</dbReference>
<dbReference type="PANTHER" id="PTHR31635:SF196">
    <property type="entry name" value="REVERSE TRANSCRIPTASE DOMAIN-CONTAINING PROTEIN-RELATED"/>
    <property type="match status" value="1"/>
</dbReference>
<feature type="domain" description="Reverse transcriptase" evidence="1">
    <location>
        <begin position="147"/>
        <end position="384"/>
    </location>
</feature>